<evidence type="ECO:0000256" key="1">
    <source>
        <dbReference type="ARBA" id="ARBA00007218"/>
    </source>
</evidence>
<proteinExistence type="inferred from homology"/>
<comment type="similarity">
    <text evidence="1">Belongs to the FAM98 family.</text>
</comment>
<protein>
    <submittedName>
        <fullName evidence="3">Protein FAM98C</fullName>
    </submittedName>
</protein>
<feature type="compositionally biased region" description="Acidic residues" evidence="2">
    <location>
        <begin position="66"/>
        <end position="75"/>
    </location>
</feature>
<dbReference type="OrthoDB" id="512356at2759"/>
<keyword evidence="4" id="KW-1185">Reference proteome</keyword>
<dbReference type="AlphaFoldDB" id="A0A4Z2IBZ2"/>
<evidence type="ECO:0000256" key="2">
    <source>
        <dbReference type="SAM" id="MobiDB-lite"/>
    </source>
</evidence>
<evidence type="ECO:0000313" key="4">
    <source>
        <dbReference type="Proteomes" id="UP000314294"/>
    </source>
</evidence>
<evidence type="ECO:0000313" key="3">
    <source>
        <dbReference type="EMBL" id="TNN75516.1"/>
    </source>
</evidence>
<dbReference type="PANTHER" id="PTHR31353">
    <property type="entry name" value="FAM98"/>
    <property type="match status" value="1"/>
</dbReference>
<name>A0A4Z2IBZ2_9TELE</name>
<feature type="compositionally biased region" description="Basic and acidic residues" evidence="2">
    <location>
        <begin position="40"/>
        <end position="65"/>
    </location>
</feature>
<feature type="compositionally biased region" description="Basic residues" evidence="2">
    <location>
        <begin position="239"/>
        <end position="253"/>
    </location>
</feature>
<accession>A0A4Z2IBZ2</accession>
<dbReference type="InterPro" id="IPR018797">
    <property type="entry name" value="FAM98"/>
</dbReference>
<dbReference type="PANTHER" id="PTHR31353:SF5">
    <property type="entry name" value="IM:7138535"/>
    <property type="match status" value="1"/>
</dbReference>
<dbReference type="Proteomes" id="UP000314294">
    <property type="component" value="Unassembled WGS sequence"/>
</dbReference>
<comment type="caution">
    <text evidence="3">The sequence shown here is derived from an EMBL/GenBank/DDBJ whole genome shotgun (WGS) entry which is preliminary data.</text>
</comment>
<dbReference type="GO" id="GO:0072669">
    <property type="term" value="C:tRNA-splicing ligase complex"/>
    <property type="evidence" value="ECO:0007669"/>
    <property type="project" value="TreeGrafter"/>
</dbReference>
<dbReference type="EMBL" id="SRLO01000103">
    <property type="protein sequence ID" value="TNN75516.1"/>
    <property type="molecule type" value="Genomic_DNA"/>
</dbReference>
<gene>
    <name evidence="3" type="primary">FAM98C</name>
    <name evidence="3" type="ORF">EYF80_014328</name>
</gene>
<sequence length="253" mass="28556">MLSPLTVLTSEVLEPSILNKVTEFFVAELQAAHITRRKDSHPEEKTTGDESEKEQRVRDRSREPSESGEEDEDDDAKDRRKAEMQAEWILLLHALDMDASSQFTDVSSEVKVKKINQLLSEDYRCRRQMMIKRFQVTLESFAWGEKQKERSDALASVPPLSSLSGSSRVSSSLLIAAREDKFFMEPIRAGTSTPVYKMLMGSVPDRGGRPGELEAPMPAWSNQRSKANRSGRGGGGQHQQRRFADKKKKGKNE</sequence>
<organism evidence="3 4">
    <name type="scientific">Liparis tanakae</name>
    <name type="common">Tanaka's snailfish</name>
    <dbReference type="NCBI Taxonomy" id="230148"/>
    <lineage>
        <taxon>Eukaryota</taxon>
        <taxon>Metazoa</taxon>
        <taxon>Chordata</taxon>
        <taxon>Craniata</taxon>
        <taxon>Vertebrata</taxon>
        <taxon>Euteleostomi</taxon>
        <taxon>Actinopterygii</taxon>
        <taxon>Neopterygii</taxon>
        <taxon>Teleostei</taxon>
        <taxon>Neoteleostei</taxon>
        <taxon>Acanthomorphata</taxon>
        <taxon>Eupercaria</taxon>
        <taxon>Perciformes</taxon>
        <taxon>Cottioidei</taxon>
        <taxon>Cottales</taxon>
        <taxon>Liparidae</taxon>
        <taxon>Liparis</taxon>
    </lineage>
</organism>
<feature type="region of interest" description="Disordered" evidence="2">
    <location>
        <begin position="201"/>
        <end position="253"/>
    </location>
</feature>
<dbReference type="Pfam" id="PF10239">
    <property type="entry name" value="DUF2465"/>
    <property type="match status" value="1"/>
</dbReference>
<feature type="region of interest" description="Disordered" evidence="2">
    <location>
        <begin position="33"/>
        <end position="79"/>
    </location>
</feature>
<reference evidence="3 4" key="1">
    <citation type="submission" date="2019-03" db="EMBL/GenBank/DDBJ databases">
        <title>First draft genome of Liparis tanakae, snailfish: a comprehensive survey of snailfish specific genes.</title>
        <authorList>
            <person name="Kim W."/>
            <person name="Song I."/>
            <person name="Jeong J.-H."/>
            <person name="Kim D."/>
            <person name="Kim S."/>
            <person name="Ryu S."/>
            <person name="Song J.Y."/>
            <person name="Lee S.K."/>
        </authorList>
    </citation>
    <scope>NUCLEOTIDE SEQUENCE [LARGE SCALE GENOMIC DNA]</scope>
    <source>
        <tissue evidence="3">Muscle</tissue>
    </source>
</reference>